<evidence type="ECO:0000256" key="3">
    <source>
        <dbReference type="ARBA" id="ARBA00022768"/>
    </source>
</evidence>
<dbReference type="Gene3D" id="3.30.479.20">
    <property type="entry name" value="Elongation factor Ts, dimerisation domain"/>
    <property type="match status" value="2"/>
</dbReference>
<evidence type="ECO:0000259" key="9">
    <source>
        <dbReference type="Pfam" id="PF00889"/>
    </source>
</evidence>
<dbReference type="Proteomes" id="UP000637628">
    <property type="component" value="Unassembled WGS sequence"/>
</dbReference>
<dbReference type="EMBL" id="BOML01000002">
    <property type="protein sequence ID" value="GID98889.1"/>
    <property type="molecule type" value="Genomic_DNA"/>
</dbReference>
<dbReference type="InterPro" id="IPR001816">
    <property type="entry name" value="Transl_elong_EFTs/EF1B"/>
</dbReference>
<dbReference type="Pfam" id="PF00889">
    <property type="entry name" value="EF_TS"/>
    <property type="match status" value="1"/>
</dbReference>
<comment type="similarity">
    <text evidence="1 6 7">Belongs to the EF-Ts family.</text>
</comment>
<evidence type="ECO:0000256" key="8">
    <source>
        <dbReference type="RuleBase" id="RU000643"/>
    </source>
</evidence>
<dbReference type="SUPFAM" id="SSF54713">
    <property type="entry name" value="Elongation factor Ts (EF-Ts), dimerisation domain"/>
    <property type="match status" value="1"/>
</dbReference>
<evidence type="ECO:0000313" key="11">
    <source>
        <dbReference type="Proteomes" id="UP000637628"/>
    </source>
</evidence>
<accession>A0ABQ3YMT2</accession>
<evidence type="ECO:0000256" key="6">
    <source>
        <dbReference type="HAMAP-Rule" id="MF_00050"/>
    </source>
</evidence>
<organism evidence="10 11">
    <name type="scientific">Paractinoplanes durhamensis</name>
    <dbReference type="NCBI Taxonomy" id="113563"/>
    <lineage>
        <taxon>Bacteria</taxon>
        <taxon>Bacillati</taxon>
        <taxon>Actinomycetota</taxon>
        <taxon>Actinomycetes</taxon>
        <taxon>Micromonosporales</taxon>
        <taxon>Micromonosporaceae</taxon>
        <taxon>Paractinoplanes</taxon>
    </lineage>
</organism>
<comment type="function">
    <text evidence="5 6 7">Associates with the EF-Tu.GDP complex and induces the exchange of GDP to GTP. It remains bound to the aminoacyl-tRNA.EF-Tu.GTP complex up to the GTP hydrolysis stage on the ribosome.</text>
</comment>
<dbReference type="PANTHER" id="PTHR11741">
    <property type="entry name" value="ELONGATION FACTOR TS"/>
    <property type="match status" value="1"/>
</dbReference>
<dbReference type="CDD" id="cd14275">
    <property type="entry name" value="UBA_EF-Ts"/>
    <property type="match status" value="1"/>
</dbReference>
<comment type="subcellular location">
    <subcellularLocation>
        <location evidence="6 8">Cytoplasm</location>
    </subcellularLocation>
</comment>
<dbReference type="PANTHER" id="PTHR11741:SF0">
    <property type="entry name" value="ELONGATION FACTOR TS, MITOCHONDRIAL"/>
    <property type="match status" value="1"/>
</dbReference>
<gene>
    <name evidence="6 10" type="primary">tsf</name>
    <name evidence="10" type="ORF">Adu01nite_02400</name>
</gene>
<protein>
    <recommendedName>
        <fullName evidence="2 6">Elongation factor Ts</fullName>
        <shortName evidence="6">EF-Ts</shortName>
    </recommendedName>
</protein>
<keyword evidence="6" id="KW-0963">Cytoplasm</keyword>
<evidence type="ECO:0000313" key="10">
    <source>
        <dbReference type="EMBL" id="GID98889.1"/>
    </source>
</evidence>
<feature type="domain" description="Translation elongation factor EFTs/EF1B dimerisation" evidence="9">
    <location>
        <begin position="68"/>
        <end position="275"/>
    </location>
</feature>
<dbReference type="GO" id="GO:0003746">
    <property type="term" value="F:translation elongation factor activity"/>
    <property type="evidence" value="ECO:0007669"/>
    <property type="project" value="UniProtKB-KW"/>
</dbReference>
<dbReference type="Gene3D" id="1.10.8.10">
    <property type="entry name" value="DNA helicase RuvA subunit, C-terminal domain"/>
    <property type="match status" value="1"/>
</dbReference>
<name>A0ABQ3YMT2_9ACTN</name>
<keyword evidence="3 6" id="KW-0251">Elongation factor</keyword>
<comment type="caution">
    <text evidence="10">The sequence shown here is derived from an EMBL/GenBank/DDBJ whole genome shotgun (WGS) entry which is preliminary data.</text>
</comment>
<dbReference type="RefSeq" id="WP_203724299.1">
    <property type="nucleotide sequence ID" value="NZ_BAAATX010000008.1"/>
</dbReference>
<keyword evidence="4 6" id="KW-0648">Protein biosynthesis</keyword>
<dbReference type="InterPro" id="IPR009060">
    <property type="entry name" value="UBA-like_sf"/>
</dbReference>
<dbReference type="InterPro" id="IPR036402">
    <property type="entry name" value="EF-Ts_dimer_sf"/>
</dbReference>
<evidence type="ECO:0000256" key="5">
    <source>
        <dbReference type="ARBA" id="ARBA00025453"/>
    </source>
</evidence>
<dbReference type="SUPFAM" id="SSF46934">
    <property type="entry name" value="UBA-like"/>
    <property type="match status" value="1"/>
</dbReference>
<dbReference type="InterPro" id="IPR014039">
    <property type="entry name" value="Transl_elong_EFTs/EF1B_dimer"/>
</dbReference>
<dbReference type="PROSITE" id="PS01126">
    <property type="entry name" value="EF_TS_1"/>
    <property type="match status" value="1"/>
</dbReference>
<evidence type="ECO:0000256" key="1">
    <source>
        <dbReference type="ARBA" id="ARBA00005532"/>
    </source>
</evidence>
<reference evidence="10 11" key="1">
    <citation type="submission" date="2021-01" db="EMBL/GenBank/DDBJ databases">
        <title>Whole genome shotgun sequence of Actinoplanes durhamensis NBRC 14914.</title>
        <authorList>
            <person name="Komaki H."/>
            <person name="Tamura T."/>
        </authorList>
    </citation>
    <scope>NUCLEOTIDE SEQUENCE [LARGE SCALE GENOMIC DNA]</scope>
    <source>
        <strain evidence="10 11">NBRC 14914</strain>
    </source>
</reference>
<dbReference type="InterPro" id="IPR018101">
    <property type="entry name" value="Transl_elong_Ts_CS"/>
</dbReference>
<sequence>MANYTAADVKKLRDLTGAGMMDCKKALEESEGDFEKSVEFLRIKGAKDVGKRAGRTAANGIVAHTGNALLELNCETDFVAKTTDFVALGQQLVELGAASNVADAAALSVATLPDGKSVADTIQEYSAKIGEKIVLNRFVNLDGTVAVYLHRKAQDLPPQVGVLVQYEGKSDEAADADARGVGMQIAAMRPRFLSREEVPSEVVDSERRIAEETAKEEGKPEKALPKIVEGRVNSFFKDYVLLEQSSVVDNKKTVKQIADEAGLTITRFVRFEVGQE</sequence>
<evidence type="ECO:0000256" key="4">
    <source>
        <dbReference type="ARBA" id="ARBA00022917"/>
    </source>
</evidence>
<proteinExistence type="inferred from homology"/>
<evidence type="ECO:0000256" key="2">
    <source>
        <dbReference type="ARBA" id="ARBA00016956"/>
    </source>
</evidence>
<dbReference type="HAMAP" id="MF_00050">
    <property type="entry name" value="EF_Ts"/>
    <property type="match status" value="1"/>
</dbReference>
<keyword evidence="11" id="KW-1185">Reference proteome</keyword>
<dbReference type="Gene3D" id="1.10.286.20">
    <property type="match status" value="1"/>
</dbReference>
<dbReference type="PROSITE" id="PS01127">
    <property type="entry name" value="EF_TS_2"/>
    <property type="match status" value="1"/>
</dbReference>
<feature type="region of interest" description="Involved in Mg(2+) ion dislocation from EF-Tu" evidence="6">
    <location>
        <begin position="76"/>
        <end position="79"/>
    </location>
</feature>
<dbReference type="NCBIfam" id="TIGR00116">
    <property type="entry name" value="tsf"/>
    <property type="match status" value="1"/>
</dbReference>
<evidence type="ECO:0000256" key="7">
    <source>
        <dbReference type="RuleBase" id="RU000642"/>
    </source>
</evidence>